<feature type="transmembrane region" description="Helical" evidence="1">
    <location>
        <begin position="81"/>
        <end position="102"/>
    </location>
</feature>
<dbReference type="AlphaFoldDB" id="A0A1H0RL60"/>
<sequence length="397" mass="42509">MAFGMTRDVLRPTDSSRADRVTYVELFFDLMFVLALTQLSAYLSENQTPLGAFEGVIMVCALWWAWVSTTWVTNWLDPVKLAVRGAVVALGFIALVMSVSIAEAFGDRAWAFAVAYVVLQIGRTGFIVWATVRHDRRVAHDFALILGWTAVGGALWIVGAVLPPAGQLPLWTAALALELLGTILGYPVPGRGRVLLQSWDLSGPHIAERTALFVLIAVGEGLLVTGLAFVEKESSASSVASLVTAFVAAAAAWWIYFDHGERVGAEAIEESDEPGRLARTAYTWVHLPIIGGIVLMSVGDKEMLSQPDQRSVAATIVIVGGPLLFLAGTALFRRTLERRWPRAQLLGLVGLAALAGMALFLPVLNALGLSIAAAILLAGVAAAETIERVRRGRRAGG</sequence>
<feature type="transmembrane region" description="Helical" evidence="1">
    <location>
        <begin position="367"/>
        <end position="386"/>
    </location>
</feature>
<name>A0A1H0RL60_MICTS</name>
<feature type="transmembrane region" description="Helical" evidence="1">
    <location>
        <begin position="50"/>
        <end position="69"/>
    </location>
</feature>
<organism evidence="2 3">
    <name type="scientific">Microbacterium testaceum (strain StLB037)</name>
    <dbReference type="NCBI Taxonomy" id="979556"/>
    <lineage>
        <taxon>Bacteria</taxon>
        <taxon>Bacillati</taxon>
        <taxon>Actinomycetota</taxon>
        <taxon>Actinomycetes</taxon>
        <taxon>Micrococcales</taxon>
        <taxon>Microbacteriaceae</taxon>
        <taxon>Microbacterium</taxon>
    </lineage>
</organism>
<keyword evidence="1" id="KW-0812">Transmembrane</keyword>
<proteinExistence type="predicted"/>
<feature type="transmembrane region" description="Helical" evidence="1">
    <location>
        <begin position="344"/>
        <end position="361"/>
    </location>
</feature>
<feature type="transmembrane region" description="Helical" evidence="1">
    <location>
        <begin position="108"/>
        <end position="130"/>
    </location>
</feature>
<dbReference type="PANTHER" id="PTHR36840:SF1">
    <property type="entry name" value="BLL5714 PROTEIN"/>
    <property type="match status" value="1"/>
</dbReference>
<feature type="transmembrane region" description="Helical" evidence="1">
    <location>
        <begin position="142"/>
        <end position="162"/>
    </location>
</feature>
<dbReference type="Proteomes" id="UP000186456">
    <property type="component" value="Unassembled WGS sequence"/>
</dbReference>
<evidence type="ECO:0000313" key="2">
    <source>
        <dbReference type="EMBL" id="SDP30232.1"/>
    </source>
</evidence>
<feature type="transmembrane region" description="Helical" evidence="1">
    <location>
        <begin position="311"/>
        <end position="332"/>
    </location>
</feature>
<keyword evidence="1" id="KW-0472">Membrane</keyword>
<accession>A0A1H0RL60</accession>
<feature type="transmembrane region" description="Helical" evidence="1">
    <location>
        <begin position="277"/>
        <end position="299"/>
    </location>
</feature>
<dbReference type="EMBL" id="FNJN01000007">
    <property type="protein sequence ID" value="SDP30232.1"/>
    <property type="molecule type" value="Genomic_DNA"/>
</dbReference>
<keyword evidence="1" id="KW-1133">Transmembrane helix</keyword>
<dbReference type="Pfam" id="PF06772">
    <property type="entry name" value="LtrA"/>
    <property type="match status" value="1"/>
</dbReference>
<dbReference type="InterPro" id="IPR010640">
    <property type="entry name" value="Low_temperature_requirement_A"/>
</dbReference>
<feature type="transmembrane region" description="Helical" evidence="1">
    <location>
        <begin position="210"/>
        <end position="230"/>
    </location>
</feature>
<reference evidence="2 3" key="1">
    <citation type="submission" date="2016-10" db="EMBL/GenBank/DDBJ databases">
        <authorList>
            <person name="de Groot N.N."/>
        </authorList>
    </citation>
    <scope>NUCLEOTIDE SEQUENCE [LARGE SCALE GENOMIC DNA]</scope>
    <source>
        <strain evidence="2 3">StLB037</strain>
    </source>
</reference>
<feature type="transmembrane region" description="Helical" evidence="1">
    <location>
        <begin position="21"/>
        <end position="44"/>
    </location>
</feature>
<evidence type="ECO:0000256" key="1">
    <source>
        <dbReference type="SAM" id="Phobius"/>
    </source>
</evidence>
<feature type="transmembrane region" description="Helical" evidence="1">
    <location>
        <begin position="168"/>
        <end position="189"/>
    </location>
</feature>
<evidence type="ECO:0000313" key="3">
    <source>
        <dbReference type="Proteomes" id="UP000186456"/>
    </source>
</evidence>
<feature type="transmembrane region" description="Helical" evidence="1">
    <location>
        <begin position="236"/>
        <end position="256"/>
    </location>
</feature>
<gene>
    <name evidence="2" type="ORF">SAMN04487788_2896</name>
</gene>
<dbReference type="PANTHER" id="PTHR36840">
    <property type="entry name" value="BLL5714 PROTEIN"/>
    <property type="match status" value="1"/>
</dbReference>
<protein>
    <submittedName>
        <fullName evidence="2">Low temperature requirement protein LtrA</fullName>
    </submittedName>
</protein>
<dbReference type="RefSeq" id="WP_074696602.1">
    <property type="nucleotide sequence ID" value="NZ_FNJN01000007.1"/>
</dbReference>